<accession>Q9AFB2</accession>
<dbReference type="GO" id="GO:0004352">
    <property type="term" value="F:glutamate dehydrogenase (NAD+) activity"/>
    <property type="evidence" value="ECO:0007669"/>
    <property type="project" value="TreeGrafter"/>
</dbReference>
<dbReference type="PANTHER" id="PTHR11606:SF13">
    <property type="entry name" value="GLUTAMATE DEHYDROGENASE 1, MITOCHONDRIAL"/>
    <property type="match status" value="1"/>
</dbReference>
<evidence type="ECO:0000256" key="1">
    <source>
        <dbReference type="ARBA" id="ARBA00023002"/>
    </source>
</evidence>
<feature type="non-terminal residue" evidence="3">
    <location>
        <position position="110"/>
    </location>
</feature>
<dbReference type="EMBL" id="AF352072">
    <property type="protein sequence ID" value="AAK35179.1"/>
    <property type="molecule type" value="Genomic_DNA"/>
</dbReference>
<evidence type="ECO:0000313" key="3">
    <source>
        <dbReference type="EMBL" id="AAK35179.1"/>
    </source>
</evidence>
<gene>
    <name evidence="3" type="primary">gdh</name>
</gene>
<dbReference type="SUPFAM" id="SSF51735">
    <property type="entry name" value="NAD(P)-binding Rossmann-fold domains"/>
    <property type="match status" value="1"/>
</dbReference>
<protein>
    <submittedName>
        <fullName evidence="3">Glutamate dehydrogenase</fullName>
    </submittedName>
</protein>
<reference evidence="3" key="1">
    <citation type="submission" date="2001-02" db="EMBL/GenBank/DDBJ databases">
        <title>Partial glutamate dehydrogenase gene sequence of Clostridium species.</title>
        <authorList>
            <person name="Rajendram D."/>
            <person name="Shah H.N."/>
            <person name="Gharbia S.E."/>
        </authorList>
    </citation>
    <scope>NUCLEOTIDE SEQUENCE</scope>
    <source>
        <strain evidence="3">DSMZ 797</strain>
    </source>
</reference>
<name>Q9AFB2_9FIRM</name>
<dbReference type="GO" id="GO:0006538">
    <property type="term" value="P:L-glutamate catabolic process"/>
    <property type="evidence" value="ECO:0007669"/>
    <property type="project" value="TreeGrafter"/>
</dbReference>
<organism evidence="3">
    <name type="scientific">Romboutsia lituseburensis</name>
    <dbReference type="NCBI Taxonomy" id="1537"/>
    <lineage>
        <taxon>Bacteria</taxon>
        <taxon>Bacillati</taxon>
        <taxon>Bacillota</taxon>
        <taxon>Clostridia</taxon>
        <taxon>Peptostreptococcales</taxon>
        <taxon>Peptostreptococcaceae</taxon>
        <taxon>Romboutsia</taxon>
    </lineage>
</organism>
<dbReference type="InterPro" id="IPR006096">
    <property type="entry name" value="Glu/Leu/Phe/Val/Trp_DH_C"/>
</dbReference>
<evidence type="ECO:0000259" key="2">
    <source>
        <dbReference type="SMART" id="SM00839"/>
    </source>
</evidence>
<dbReference type="AlphaFoldDB" id="Q9AFB2"/>
<proteinExistence type="predicted"/>
<dbReference type="PANTHER" id="PTHR11606">
    <property type="entry name" value="GLUTAMATE DEHYDROGENASE"/>
    <property type="match status" value="1"/>
</dbReference>
<keyword evidence="1" id="KW-0560">Oxidoreductase</keyword>
<feature type="domain" description="Glutamate/phenylalanine/leucine/valine/L-tryptophan dehydrogenase C-terminal" evidence="2">
    <location>
        <begin position="1"/>
        <end position="110"/>
    </location>
</feature>
<dbReference type="Pfam" id="PF00208">
    <property type="entry name" value="ELFV_dehydrog"/>
    <property type="match status" value="1"/>
</dbReference>
<dbReference type="SMART" id="SM00839">
    <property type="entry name" value="ELFV_dehydrog"/>
    <property type="match status" value="1"/>
</dbReference>
<dbReference type="InterPro" id="IPR036291">
    <property type="entry name" value="NAD(P)-bd_dom_sf"/>
</dbReference>
<feature type="non-terminal residue" evidence="3">
    <location>
        <position position="1"/>
    </location>
</feature>
<sequence length="110" mass="12309">VSGFGNVGSNTAKHLERMSGNILSISEYDKEKGVYTIYNENGFNISELISHFEKYNTLYNYKNAKHISIDQFYSLDVDVIIPCALENSITEDEAQKIRAKLIVEGANGPT</sequence>
<dbReference type="Gene3D" id="3.40.50.720">
    <property type="entry name" value="NAD(P)-binding Rossmann-like Domain"/>
    <property type="match status" value="1"/>
</dbReference>